<dbReference type="GO" id="GO:0000781">
    <property type="term" value="C:chromosome, telomeric region"/>
    <property type="evidence" value="ECO:0007669"/>
    <property type="project" value="GOC"/>
</dbReference>
<feature type="binding site" evidence="11">
    <location>
        <begin position="266"/>
        <end position="268"/>
    </location>
    <ligand>
        <name>acetyl-CoA</name>
        <dbReference type="ChEBI" id="CHEBI:57288"/>
    </ligand>
</feature>
<comment type="caution">
    <text evidence="14">The sequence shown here is derived from an EMBL/GenBank/DDBJ whole genome shotgun (WGS) entry which is preliminary data.</text>
</comment>
<dbReference type="Gene3D" id="1.10.10.390">
    <property type="match status" value="1"/>
</dbReference>
<dbReference type="Proteomes" id="UP000756346">
    <property type="component" value="Unassembled WGS sequence"/>
</dbReference>
<dbReference type="AlphaFoldDB" id="A0A9P8YFL5"/>
<gene>
    <name evidence="14" type="ORF">B0I36DRAFT_346116</name>
</gene>
<dbReference type="Pfam" id="PF10394">
    <property type="entry name" value="Hat1_N"/>
    <property type="match status" value="1"/>
</dbReference>
<feature type="domain" description="Histone acetyl transferase HAT1 N-terminal" evidence="13">
    <location>
        <begin position="6"/>
        <end position="161"/>
    </location>
</feature>
<evidence type="ECO:0000256" key="6">
    <source>
        <dbReference type="ARBA" id="ARBA00023242"/>
    </source>
</evidence>
<dbReference type="PIRSF" id="PIRSF038084">
    <property type="entry name" value="HAT-B_cat"/>
    <property type="match status" value="1"/>
</dbReference>
<evidence type="ECO:0000256" key="1">
    <source>
        <dbReference type="ARBA" id="ARBA00004123"/>
    </source>
</evidence>
<dbReference type="InterPro" id="IPR019467">
    <property type="entry name" value="Hat1_N"/>
</dbReference>
<organism evidence="14 15">
    <name type="scientific">Microdochium trichocladiopsis</name>
    <dbReference type="NCBI Taxonomy" id="1682393"/>
    <lineage>
        <taxon>Eukaryota</taxon>
        <taxon>Fungi</taxon>
        <taxon>Dikarya</taxon>
        <taxon>Ascomycota</taxon>
        <taxon>Pezizomycotina</taxon>
        <taxon>Sordariomycetes</taxon>
        <taxon>Xylariomycetidae</taxon>
        <taxon>Xylariales</taxon>
        <taxon>Microdochiaceae</taxon>
        <taxon>Microdochium</taxon>
    </lineage>
</organism>
<keyword evidence="9" id="KW-0963">Cytoplasm</keyword>
<evidence type="ECO:0000313" key="14">
    <source>
        <dbReference type="EMBL" id="KAH7038091.1"/>
    </source>
</evidence>
<comment type="subcellular location">
    <subcellularLocation>
        <location evidence="9">Cytoplasm</location>
    </subcellularLocation>
    <subcellularLocation>
        <location evidence="1 9">Nucleus</location>
    </subcellularLocation>
</comment>
<evidence type="ECO:0000256" key="4">
    <source>
        <dbReference type="ARBA" id="ARBA00021268"/>
    </source>
</evidence>
<feature type="site" description="Interaction with histone H4 N-terminus" evidence="12">
    <location>
        <position position="183"/>
    </location>
</feature>
<evidence type="ECO:0000256" key="8">
    <source>
        <dbReference type="ARBA" id="ARBA00048017"/>
    </source>
</evidence>
<comment type="subunit">
    <text evidence="9">Component of the HAT-B complex composed of at least HAT1 and HAT2. The HAT-B complex binds to histone H4 tail.</text>
</comment>
<evidence type="ECO:0000256" key="2">
    <source>
        <dbReference type="ARBA" id="ARBA00010543"/>
    </source>
</evidence>
<feature type="binding site" evidence="11">
    <location>
        <position position="304"/>
    </location>
    <ligand>
        <name>acetyl-CoA</name>
        <dbReference type="ChEBI" id="CHEBI:57288"/>
    </ligand>
</feature>
<evidence type="ECO:0000256" key="12">
    <source>
        <dbReference type="PIRSR" id="PIRSR038084-3"/>
    </source>
</evidence>
<dbReference type="InterPro" id="IPR017380">
    <property type="entry name" value="Hist_AcTrfase_B-typ_cat-su"/>
</dbReference>
<feature type="region of interest" description="Interaction with histone H4 N-terminus" evidence="11">
    <location>
        <begin position="215"/>
        <end position="217"/>
    </location>
</feature>
<name>A0A9P8YFL5_9PEZI</name>
<dbReference type="RefSeq" id="XP_046017212.1">
    <property type="nucleotide sequence ID" value="XM_046156421.1"/>
</dbReference>
<dbReference type="InterPro" id="IPR013523">
    <property type="entry name" value="Hist_AcTrfase_HAT1_C"/>
</dbReference>
<evidence type="ECO:0000259" key="13">
    <source>
        <dbReference type="Pfam" id="PF10394"/>
    </source>
</evidence>
<dbReference type="GO" id="GO:0042393">
    <property type="term" value="F:histone binding"/>
    <property type="evidence" value="ECO:0007669"/>
    <property type="project" value="InterPro"/>
</dbReference>
<dbReference type="GO" id="GO:0005634">
    <property type="term" value="C:nucleus"/>
    <property type="evidence" value="ECO:0007669"/>
    <property type="project" value="UniProtKB-SubCell"/>
</dbReference>
<dbReference type="GeneID" id="70185967"/>
<dbReference type="Pfam" id="PF21184">
    <property type="entry name" value="HAT1_C_fung"/>
    <property type="match status" value="1"/>
</dbReference>
<dbReference type="GO" id="GO:0031509">
    <property type="term" value="P:subtelomeric heterochromatin formation"/>
    <property type="evidence" value="ECO:0007669"/>
    <property type="project" value="InterPro"/>
</dbReference>
<sequence>MADEQWTVDATEATNISLVQHGPNGLTRIETFQPRFTYPIFEEERIFGHKGLRITIDFNASDMRPHFSTSSAKKYADVSGTEPEDVRATMEEFLPKVAFQKRSDFEAAIKDVPVSWTPPGERIETITKNGDTYEIWRGTLDDPAVRQLVKRLQIFVLFFIEGGSYIGVDAEGKDEQDSTLARWAVYFVYKKQLDTATDTTSKSPQYIFQGYSTVYNFWLFQDLTPPSSPKQDRTAAIQPRTDEAWELPKGDISIRDMAHRARISQFVILPPFQGKGIGAMLYNTIFGRHVREEATKEVTIEDPNEDFDLLRDLCDMRYLRKNEPDFAALKVNNKIPTIPKFGGVLHNDTRITLSDKNASSTSDADASGVVDIDALEKLRVKTKIAPRQFWRLVEMHLMSTLPESVRPVADLSAPRPAPSKEDEHAYTLWRLLLKQRLYRRNISILGEFEITERILKLNETVSNVEGEYARILERLDATPSSAADKNGKRKADDLGLEKTLVSKRVRIEEP</sequence>
<keyword evidence="6 9" id="KW-0539">Nucleus</keyword>
<dbReference type="CDD" id="cd04301">
    <property type="entry name" value="NAT_SF"/>
    <property type="match status" value="1"/>
</dbReference>
<dbReference type="EMBL" id="JAGTJQ010000002">
    <property type="protein sequence ID" value="KAH7038091.1"/>
    <property type="molecule type" value="Genomic_DNA"/>
</dbReference>
<dbReference type="EC" id="2.3.1.48" evidence="3 9"/>
<dbReference type="InterPro" id="IPR037113">
    <property type="entry name" value="Hat1_N_sf"/>
</dbReference>
<dbReference type="GO" id="GO:0005737">
    <property type="term" value="C:cytoplasm"/>
    <property type="evidence" value="ECO:0007669"/>
    <property type="project" value="UniProtKB-SubCell"/>
</dbReference>
<proteinExistence type="inferred from homology"/>
<dbReference type="SUPFAM" id="SSF55729">
    <property type="entry name" value="Acyl-CoA N-acyltransferases (Nat)"/>
    <property type="match status" value="1"/>
</dbReference>
<dbReference type="Gene3D" id="3.90.360.10">
    <property type="entry name" value="Histone acetyl transferase 1 (HAT1), N-terminal domain"/>
    <property type="match status" value="1"/>
</dbReference>
<evidence type="ECO:0000256" key="5">
    <source>
        <dbReference type="ARBA" id="ARBA00022679"/>
    </source>
</evidence>
<evidence type="ECO:0000313" key="15">
    <source>
        <dbReference type="Proteomes" id="UP000756346"/>
    </source>
</evidence>
<accession>A0A9P8YFL5</accession>
<feature type="active site" description="Proton donor/acceptor" evidence="10">
    <location>
        <position position="301"/>
    </location>
</feature>
<comment type="catalytic activity">
    <reaction evidence="8 9">
        <text>L-lysyl-[protein] + acetyl-CoA = N(6)-acetyl-L-lysyl-[protein] + CoA + H(+)</text>
        <dbReference type="Rhea" id="RHEA:45948"/>
        <dbReference type="Rhea" id="RHEA-COMP:9752"/>
        <dbReference type="Rhea" id="RHEA-COMP:10731"/>
        <dbReference type="ChEBI" id="CHEBI:15378"/>
        <dbReference type="ChEBI" id="CHEBI:29969"/>
        <dbReference type="ChEBI" id="CHEBI:57287"/>
        <dbReference type="ChEBI" id="CHEBI:57288"/>
        <dbReference type="ChEBI" id="CHEBI:61930"/>
        <dbReference type="EC" id="2.3.1.48"/>
    </reaction>
</comment>
<reference evidence="14" key="1">
    <citation type="journal article" date="2021" name="Nat. Commun.">
        <title>Genetic determinants of endophytism in the Arabidopsis root mycobiome.</title>
        <authorList>
            <person name="Mesny F."/>
            <person name="Miyauchi S."/>
            <person name="Thiergart T."/>
            <person name="Pickel B."/>
            <person name="Atanasova L."/>
            <person name="Karlsson M."/>
            <person name="Huettel B."/>
            <person name="Barry K.W."/>
            <person name="Haridas S."/>
            <person name="Chen C."/>
            <person name="Bauer D."/>
            <person name="Andreopoulos W."/>
            <person name="Pangilinan J."/>
            <person name="LaButti K."/>
            <person name="Riley R."/>
            <person name="Lipzen A."/>
            <person name="Clum A."/>
            <person name="Drula E."/>
            <person name="Henrissat B."/>
            <person name="Kohler A."/>
            <person name="Grigoriev I.V."/>
            <person name="Martin F.M."/>
            <person name="Hacquard S."/>
        </authorList>
    </citation>
    <scope>NUCLEOTIDE SEQUENCE</scope>
    <source>
        <strain evidence="14">MPI-CAGE-CH-0230</strain>
    </source>
</reference>
<keyword evidence="7 9" id="KW-0012">Acyltransferase</keyword>
<dbReference type="Gene3D" id="3.40.630.30">
    <property type="match status" value="1"/>
</dbReference>
<dbReference type="PANTHER" id="PTHR12046">
    <property type="entry name" value="HISTONE ACETYLTRANSFERASE TYPE B CATALYTIC SUBUNIT"/>
    <property type="match status" value="1"/>
</dbReference>
<dbReference type="OrthoDB" id="10253098at2759"/>
<evidence type="ECO:0000256" key="11">
    <source>
        <dbReference type="PIRSR" id="PIRSR038084-2"/>
    </source>
</evidence>
<comment type="function">
    <text evidence="9">Catalytic component of the histone acetylase B (HAT-B) complex. Has intrinsic substrate specificity that modifies lysine in recognition sequence GXGKXG. Involved in DNA double-strand break repair.</text>
</comment>
<evidence type="ECO:0000256" key="9">
    <source>
        <dbReference type="PIRNR" id="PIRNR038084"/>
    </source>
</evidence>
<evidence type="ECO:0000256" key="10">
    <source>
        <dbReference type="PIRSR" id="PIRSR038084-1"/>
    </source>
</evidence>
<comment type="similarity">
    <text evidence="2 9">Belongs to the HAT1 family.</text>
</comment>
<protein>
    <recommendedName>
        <fullName evidence="4 9">Histone acetyltransferase type B catalytic subunit</fullName>
        <ecNumber evidence="3 9">2.3.1.48</ecNumber>
    </recommendedName>
</protein>
<keyword evidence="15" id="KW-1185">Reference proteome</keyword>
<evidence type="ECO:0000256" key="3">
    <source>
        <dbReference type="ARBA" id="ARBA00013184"/>
    </source>
</evidence>
<dbReference type="InterPro" id="IPR016181">
    <property type="entry name" value="Acyl_CoA_acyltransferase"/>
</dbReference>
<keyword evidence="5 9" id="KW-0808">Transferase</keyword>
<evidence type="ECO:0000256" key="7">
    <source>
        <dbReference type="ARBA" id="ARBA00023315"/>
    </source>
</evidence>
<dbReference type="GO" id="GO:0004402">
    <property type="term" value="F:histone acetyltransferase activity"/>
    <property type="evidence" value="ECO:0007669"/>
    <property type="project" value="UniProtKB-UniRule"/>
</dbReference>